<evidence type="ECO:0000259" key="10">
    <source>
        <dbReference type="PROSITE" id="PS50109"/>
    </source>
</evidence>
<feature type="transmembrane region" description="Helical" evidence="9">
    <location>
        <begin position="55"/>
        <end position="74"/>
    </location>
</feature>
<dbReference type="Pfam" id="PF02518">
    <property type="entry name" value="HATPase_c"/>
    <property type="match status" value="1"/>
</dbReference>
<proteinExistence type="predicted"/>
<dbReference type="PANTHER" id="PTHR45453:SF1">
    <property type="entry name" value="PHOSPHATE REGULON SENSOR PROTEIN PHOR"/>
    <property type="match status" value="1"/>
</dbReference>
<feature type="domain" description="HAMP" evidence="11">
    <location>
        <begin position="104"/>
        <end position="159"/>
    </location>
</feature>
<dbReference type="InterPro" id="IPR003660">
    <property type="entry name" value="HAMP_dom"/>
</dbReference>
<dbReference type="InterPro" id="IPR003594">
    <property type="entry name" value="HATPase_dom"/>
</dbReference>
<keyword evidence="4" id="KW-0597">Phosphoprotein</keyword>
<dbReference type="STRING" id="476652.DEAC_c26840"/>
<dbReference type="Gene3D" id="6.10.340.10">
    <property type="match status" value="1"/>
</dbReference>
<comment type="caution">
    <text evidence="12">The sequence shown here is derived from an EMBL/GenBank/DDBJ whole genome shotgun (WGS) entry which is preliminary data.</text>
</comment>
<evidence type="ECO:0000256" key="2">
    <source>
        <dbReference type="ARBA" id="ARBA00004370"/>
    </source>
</evidence>
<dbReference type="EMBL" id="LDZY01000008">
    <property type="protein sequence ID" value="KLU65547.1"/>
    <property type="molecule type" value="Genomic_DNA"/>
</dbReference>
<dbReference type="FunFam" id="1.10.287.130:FF:000001">
    <property type="entry name" value="Two-component sensor histidine kinase"/>
    <property type="match status" value="1"/>
</dbReference>
<organism evidence="12 13">
    <name type="scientific">Desulfosporosinus acididurans</name>
    <dbReference type="NCBI Taxonomy" id="476652"/>
    <lineage>
        <taxon>Bacteria</taxon>
        <taxon>Bacillati</taxon>
        <taxon>Bacillota</taxon>
        <taxon>Clostridia</taxon>
        <taxon>Eubacteriales</taxon>
        <taxon>Desulfitobacteriaceae</taxon>
        <taxon>Desulfosporosinus</taxon>
    </lineage>
</organism>
<evidence type="ECO:0000313" key="12">
    <source>
        <dbReference type="EMBL" id="KLU65547.1"/>
    </source>
</evidence>
<dbReference type="FunFam" id="3.30.565.10:FF:000006">
    <property type="entry name" value="Sensor histidine kinase WalK"/>
    <property type="match status" value="1"/>
</dbReference>
<dbReference type="GO" id="GO:0000155">
    <property type="term" value="F:phosphorelay sensor kinase activity"/>
    <property type="evidence" value="ECO:0007669"/>
    <property type="project" value="InterPro"/>
</dbReference>
<keyword evidence="8 9" id="KW-0472">Membrane</keyword>
<dbReference type="GO" id="GO:0005886">
    <property type="term" value="C:plasma membrane"/>
    <property type="evidence" value="ECO:0007669"/>
    <property type="project" value="TreeGrafter"/>
</dbReference>
<dbReference type="SUPFAM" id="SSF158472">
    <property type="entry name" value="HAMP domain-like"/>
    <property type="match status" value="1"/>
</dbReference>
<dbReference type="SUPFAM" id="SSF47384">
    <property type="entry name" value="Homodimeric domain of signal transducing histidine kinase"/>
    <property type="match status" value="1"/>
</dbReference>
<dbReference type="PRINTS" id="PR00344">
    <property type="entry name" value="BCTRLSENSOR"/>
</dbReference>
<dbReference type="InterPro" id="IPR005467">
    <property type="entry name" value="His_kinase_dom"/>
</dbReference>
<evidence type="ECO:0000256" key="4">
    <source>
        <dbReference type="ARBA" id="ARBA00022553"/>
    </source>
</evidence>
<dbReference type="CDD" id="cd00082">
    <property type="entry name" value="HisKA"/>
    <property type="match status" value="1"/>
</dbReference>
<dbReference type="InterPro" id="IPR050351">
    <property type="entry name" value="BphY/WalK/GraS-like"/>
</dbReference>
<keyword evidence="5 12" id="KW-0808">Transferase</keyword>
<keyword evidence="13" id="KW-1185">Reference proteome</keyword>
<comment type="catalytic activity">
    <reaction evidence="1">
        <text>ATP + protein L-histidine = ADP + protein N-phospho-L-histidine.</text>
        <dbReference type="EC" id="2.7.13.3"/>
    </reaction>
</comment>
<evidence type="ECO:0000256" key="7">
    <source>
        <dbReference type="ARBA" id="ARBA00023012"/>
    </source>
</evidence>
<dbReference type="InterPro" id="IPR003661">
    <property type="entry name" value="HisK_dim/P_dom"/>
</dbReference>
<feature type="domain" description="Histidine kinase" evidence="10">
    <location>
        <begin position="174"/>
        <end position="394"/>
    </location>
</feature>
<dbReference type="PANTHER" id="PTHR45453">
    <property type="entry name" value="PHOSPHATE REGULON SENSOR PROTEIN PHOR"/>
    <property type="match status" value="1"/>
</dbReference>
<evidence type="ECO:0000256" key="9">
    <source>
        <dbReference type="SAM" id="Phobius"/>
    </source>
</evidence>
<dbReference type="SMART" id="SM00387">
    <property type="entry name" value="HATPase_c"/>
    <property type="match status" value="1"/>
</dbReference>
<evidence type="ECO:0000313" key="13">
    <source>
        <dbReference type="Proteomes" id="UP000036356"/>
    </source>
</evidence>
<dbReference type="InterPro" id="IPR036097">
    <property type="entry name" value="HisK_dim/P_sf"/>
</dbReference>
<keyword evidence="7" id="KW-0902">Two-component regulatory system</keyword>
<evidence type="ECO:0000256" key="3">
    <source>
        <dbReference type="ARBA" id="ARBA00012438"/>
    </source>
</evidence>
<dbReference type="SUPFAM" id="SSF55874">
    <property type="entry name" value="ATPase domain of HSP90 chaperone/DNA topoisomerase II/histidine kinase"/>
    <property type="match status" value="1"/>
</dbReference>
<dbReference type="GO" id="GO:0016036">
    <property type="term" value="P:cellular response to phosphate starvation"/>
    <property type="evidence" value="ECO:0007669"/>
    <property type="project" value="TreeGrafter"/>
</dbReference>
<dbReference type="PATRIC" id="fig|476652.3.peg.2808"/>
<name>A0A0J1FQI7_9FIRM</name>
<evidence type="ECO:0000256" key="1">
    <source>
        <dbReference type="ARBA" id="ARBA00000085"/>
    </source>
</evidence>
<dbReference type="Gene3D" id="1.10.287.130">
    <property type="match status" value="1"/>
</dbReference>
<accession>A0A0J1FQI7</accession>
<dbReference type="Pfam" id="PF00512">
    <property type="entry name" value="HisKA"/>
    <property type="match status" value="1"/>
</dbReference>
<evidence type="ECO:0000259" key="11">
    <source>
        <dbReference type="PROSITE" id="PS50885"/>
    </source>
</evidence>
<reference evidence="12 13" key="1">
    <citation type="submission" date="2015-06" db="EMBL/GenBank/DDBJ databases">
        <title>Draft genome of the moderately acidophilic sulfate reducer Candidatus Desulfosporosinus acididurans strain M1.</title>
        <authorList>
            <person name="Poehlein A."/>
            <person name="Petzsch P."/>
            <person name="Johnson B.D."/>
            <person name="Schloemann M."/>
            <person name="Daniel R."/>
            <person name="Muehling M."/>
        </authorList>
    </citation>
    <scope>NUCLEOTIDE SEQUENCE [LARGE SCALE GENOMIC DNA]</scope>
    <source>
        <strain evidence="12 13">M1</strain>
    </source>
</reference>
<keyword evidence="9" id="KW-1133">Transmembrane helix</keyword>
<dbReference type="InterPro" id="IPR004358">
    <property type="entry name" value="Sig_transdc_His_kin-like_C"/>
</dbReference>
<dbReference type="PROSITE" id="PS50109">
    <property type="entry name" value="HIS_KIN"/>
    <property type="match status" value="1"/>
</dbReference>
<dbReference type="CDD" id="cd06225">
    <property type="entry name" value="HAMP"/>
    <property type="match status" value="1"/>
</dbReference>
<gene>
    <name evidence="12" type="primary">yycG_2</name>
    <name evidence="12" type="ORF">DEAC_c26840</name>
</gene>
<dbReference type="GO" id="GO:0004721">
    <property type="term" value="F:phosphoprotein phosphatase activity"/>
    <property type="evidence" value="ECO:0007669"/>
    <property type="project" value="TreeGrafter"/>
</dbReference>
<dbReference type="PROSITE" id="PS50885">
    <property type="entry name" value="HAMP"/>
    <property type="match status" value="1"/>
</dbReference>
<sequence length="402" mass="47109">MSLIMKKHKIAHLKKHQEFHQCHMDFYQQHGELFQHQEFQKKHRQFIQDHRSLRFFRPMSVIFNLVILYLLFKWLGIRSISLFFAVFIIVKETLQFSFLRRLEKRIFRPIRKLQNGVEEVAQGNYNVQVESDKTCDLGFIGLLVDSFNEMALKLQAGEKMKQEYEENRKTLIANISHDLKTPITSVQGYLEAILDGVGNSPQKVDKYLRTIYQNTIYIDKLIDDLFLFSKLDMQKLEFNFEVIPIQAFMEDLMEEFKFEMEERNIDFHYQNKMEDDCDLNLDRKRINQAFKNIIGNAVKYGSNKDLVICITMKRNDDIVAIDIEDNGPGIPGDKLPYIFNRFYRIDNERTKDLMSTGLGLAIAKELIQAHGGSITVSSIEQKGTCFSLEFPIVKKTKEGGKE</sequence>
<dbReference type="AlphaFoldDB" id="A0A0J1FQI7"/>
<dbReference type="InterPro" id="IPR036890">
    <property type="entry name" value="HATPase_C_sf"/>
</dbReference>
<keyword evidence="9" id="KW-0812">Transmembrane</keyword>
<dbReference type="EC" id="2.7.13.3" evidence="3"/>
<protein>
    <recommendedName>
        <fullName evidence="3">histidine kinase</fullName>
        <ecNumber evidence="3">2.7.13.3</ecNumber>
    </recommendedName>
</protein>
<dbReference type="Proteomes" id="UP000036356">
    <property type="component" value="Unassembled WGS sequence"/>
</dbReference>
<keyword evidence="6 12" id="KW-0418">Kinase</keyword>
<dbReference type="CDD" id="cd00075">
    <property type="entry name" value="HATPase"/>
    <property type="match status" value="1"/>
</dbReference>
<dbReference type="SMART" id="SM00388">
    <property type="entry name" value="HisKA"/>
    <property type="match status" value="1"/>
</dbReference>
<comment type="subcellular location">
    <subcellularLocation>
        <location evidence="2">Membrane</location>
    </subcellularLocation>
</comment>
<evidence type="ECO:0000256" key="8">
    <source>
        <dbReference type="ARBA" id="ARBA00023136"/>
    </source>
</evidence>
<dbReference type="Gene3D" id="3.30.565.10">
    <property type="entry name" value="Histidine kinase-like ATPase, C-terminal domain"/>
    <property type="match status" value="1"/>
</dbReference>
<evidence type="ECO:0000256" key="5">
    <source>
        <dbReference type="ARBA" id="ARBA00022679"/>
    </source>
</evidence>
<dbReference type="SMART" id="SM00304">
    <property type="entry name" value="HAMP"/>
    <property type="match status" value="1"/>
</dbReference>
<dbReference type="Pfam" id="PF00672">
    <property type="entry name" value="HAMP"/>
    <property type="match status" value="1"/>
</dbReference>
<dbReference type="RefSeq" id="WP_047810502.1">
    <property type="nucleotide sequence ID" value="NZ_LDZY01000008.1"/>
</dbReference>
<evidence type="ECO:0000256" key="6">
    <source>
        <dbReference type="ARBA" id="ARBA00022777"/>
    </source>
</evidence>